<accession>A0A0F6TPF5</accession>
<dbReference type="EC" id="2.5.1.54" evidence="4"/>
<dbReference type="Gene3D" id="3.20.20.70">
    <property type="entry name" value="Aldolase class I"/>
    <property type="match status" value="1"/>
</dbReference>
<comment type="similarity">
    <text evidence="1 4">Belongs to the class-II DAHP synthase family.</text>
</comment>
<feature type="binding site" evidence="3">
    <location>
        <position position="112"/>
    </location>
    <ligand>
        <name>phosphoenolpyruvate</name>
        <dbReference type="ChEBI" id="CHEBI:58702"/>
    </ligand>
</feature>
<evidence type="ECO:0000256" key="3">
    <source>
        <dbReference type="PIRSR" id="PIRSR602480-1"/>
    </source>
</evidence>
<dbReference type="InterPro" id="IPR013785">
    <property type="entry name" value="Aldolase_TIM"/>
</dbReference>
<dbReference type="InterPro" id="IPR002480">
    <property type="entry name" value="DAHP_synth_2"/>
</dbReference>
<protein>
    <recommendedName>
        <fullName evidence="4">Phospho-2-dehydro-3-deoxyheptonate aldolase</fullName>
        <ecNumber evidence="4">2.5.1.54</ecNumber>
    </recommendedName>
</protein>
<feature type="binding site" evidence="3">
    <location>
        <position position="354"/>
    </location>
    <ligand>
        <name>Mn(2+)</name>
        <dbReference type="ChEBI" id="CHEBI:29035"/>
    </ligand>
</feature>
<sequence length="456" mass="51323">MAQRTADGWTPDSWKTKPVSQQIKYGDPQALQQVVEKLCQLPPLVSSSEVDALKARIAEAQSGQRFIVQGGDCAESFSDCNADAISQKVRSLLSLSLLVSQKTQQPITRIGRIAGQYAKPRSALTETQGDTTLTSYRGDLVNHVHFTESARNPDPARMLEGYSYASLTLNYIRSLLEGELDELFNLEQEVSSLKDLSRHKQLHQSLRNFRDALNLFHQFNGKQTAHKNLTEFYTSHEALHLHYEQALTRQANNGRWYNLSTHFPWVGMRTVQNDSAHLEYLRGIANPIAIKVGPTVEPKDLVELCQWINPENEPGRLTLIQRFGHQHIAQKLPAMIQAIQAADINVLWSCDPMHGNTQVGANEYKTRDFQHIQSELQQAFDIHQQHNSHLGAVHLEMTGEAVMECVGSSYAVEHQELGKAYTSLVDPRLNLSQAFELIDNLKLSLAENKQKNTSNP</sequence>
<evidence type="ECO:0000256" key="1">
    <source>
        <dbReference type="ARBA" id="ARBA00008911"/>
    </source>
</evidence>
<dbReference type="AlphaFoldDB" id="A0A0F6TPF5"/>
<feature type="binding site" evidence="3">
    <location>
        <position position="322"/>
    </location>
    <ligand>
        <name>phosphoenolpyruvate</name>
        <dbReference type="ChEBI" id="CHEBI:58702"/>
    </ligand>
</feature>
<feature type="binding site" evidence="3">
    <location>
        <position position="73"/>
    </location>
    <ligand>
        <name>Mn(2+)</name>
        <dbReference type="ChEBI" id="CHEBI:29035"/>
    </ligand>
</feature>
<keyword evidence="3" id="KW-0104">Cadmium</keyword>
<dbReference type="EMBL" id="CP010975">
    <property type="protein sequence ID" value="AKE51440.1"/>
    <property type="molecule type" value="Genomic_DNA"/>
</dbReference>
<dbReference type="GO" id="GO:0003849">
    <property type="term" value="F:3-deoxy-7-phosphoheptulonate synthase activity"/>
    <property type="evidence" value="ECO:0007669"/>
    <property type="project" value="UniProtKB-EC"/>
</dbReference>
<keyword evidence="2 4" id="KW-0808">Transferase</keyword>
<evidence type="ECO:0000313" key="5">
    <source>
        <dbReference type="EMBL" id="AKE51440.1"/>
    </source>
</evidence>
<dbReference type="SUPFAM" id="SSF51569">
    <property type="entry name" value="Aldolase"/>
    <property type="match status" value="1"/>
</dbReference>
<evidence type="ECO:0000256" key="2">
    <source>
        <dbReference type="ARBA" id="ARBA00022679"/>
    </source>
</evidence>
<organism evidence="5 6">
    <name type="scientific">Kangiella geojedonensis</name>
    <dbReference type="NCBI Taxonomy" id="914150"/>
    <lineage>
        <taxon>Bacteria</taxon>
        <taxon>Pseudomonadati</taxon>
        <taxon>Pseudomonadota</taxon>
        <taxon>Gammaproteobacteria</taxon>
        <taxon>Kangiellales</taxon>
        <taxon>Kangiellaceae</taxon>
        <taxon>Kangiella</taxon>
    </lineage>
</organism>
<evidence type="ECO:0000256" key="4">
    <source>
        <dbReference type="RuleBase" id="RU363071"/>
    </source>
</evidence>
<name>A0A0F6TPF5_9GAMM</name>
<feature type="binding site" evidence="3">
    <location>
        <position position="396"/>
    </location>
    <ligand>
        <name>Mn(2+)</name>
        <dbReference type="ChEBI" id="CHEBI:29035"/>
    </ligand>
</feature>
<dbReference type="Pfam" id="PF01474">
    <property type="entry name" value="DAHP_synth_2"/>
    <property type="match status" value="1"/>
</dbReference>
<keyword evidence="3" id="KW-0464">Manganese</keyword>
<dbReference type="GO" id="GO:0009073">
    <property type="term" value="P:aromatic amino acid family biosynthetic process"/>
    <property type="evidence" value="ECO:0007669"/>
    <property type="project" value="InterPro"/>
</dbReference>
<keyword evidence="6" id="KW-1185">Reference proteome</keyword>
<comment type="cofactor">
    <cofactor evidence="3">
        <name>Mn(2+)</name>
        <dbReference type="ChEBI" id="CHEBI:29035"/>
    </cofactor>
    <cofactor evidence="3">
        <name>Co(2+)</name>
        <dbReference type="ChEBI" id="CHEBI:48828"/>
    </cofactor>
    <cofactor evidence="3">
        <name>Cd(2+)</name>
        <dbReference type="ChEBI" id="CHEBI:48775"/>
    </cofactor>
    <text evidence="3">Binds 1 divalent cation per subunit. The enzyme is active with manganese, cobalt or cadmium ions.</text>
</comment>
<feature type="binding site" evidence="3">
    <location>
        <position position="291"/>
    </location>
    <ligand>
        <name>phosphoenolpyruvate</name>
        <dbReference type="ChEBI" id="CHEBI:58702"/>
    </ligand>
</feature>
<dbReference type="PANTHER" id="PTHR21337">
    <property type="entry name" value="PHOSPHO-2-DEHYDRO-3-DEOXYHEPTONATE ALDOLASE 1, 2"/>
    <property type="match status" value="1"/>
</dbReference>
<comment type="catalytic activity">
    <reaction evidence="4">
        <text>D-erythrose 4-phosphate + phosphoenolpyruvate + H2O = 7-phospho-2-dehydro-3-deoxy-D-arabino-heptonate + phosphate</text>
        <dbReference type="Rhea" id="RHEA:14717"/>
        <dbReference type="ChEBI" id="CHEBI:15377"/>
        <dbReference type="ChEBI" id="CHEBI:16897"/>
        <dbReference type="ChEBI" id="CHEBI:43474"/>
        <dbReference type="ChEBI" id="CHEBI:58394"/>
        <dbReference type="ChEBI" id="CHEBI:58702"/>
        <dbReference type="EC" id="2.5.1.54"/>
    </reaction>
</comment>
<dbReference type="STRING" id="914150.TQ33_0454"/>
<dbReference type="KEGG" id="kge:TQ33_0454"/>
<dbReference type="OrthoDB" id="9766852at2"/>
<dbReference type="PANTHER" id="PTHR21337:SF0">
    <property type="entry name" value="PHOSPHO-2-DEHYDRO-3-DEOXYHEPTONATE ALDOLASE"/>
    <property type="match status" value="1"/>
</dbReference>
<keyword evidence="3" id="KW-0170">Cobalt</keyword>
<gene>
    <name evidence="5" type="ORF">TQ33_0454</name>
</gene>
<reference evidence="5 6" key="1">
    <citation type="submission" date="2015-02" db="EMBL/GenBank/DDBJ databases">
        <title>Complete genome sequence of Kangiella geojedonensis strain YCS-5T.</title>
        <authorList>
            <person name="Kim K.M."/>
        </authorList>
    </citation>
    <scope>NUCLEOTIDE SEQUENCE [LARGE SCALE GENOMIC DNA]</scope>
    <source>
        <strain evidence="5 6">YCS-5</strain>
    </source>
</reference>
<dbReference type="PATRIC" id="fig|914150.5.peg.460"/>
<proteinExistence type="inferred from homology"/>
<dbReference type="Proteomes" id="UP000034071">
    <property type="component" value="Chromosome"/>
</dbReference>
<dbReference type="HOGENOM" id="CLU_026885_0_1_6"/>
<feature type="binding site" evidence="3">
    <location>
        <position position="426"/>
    </location>
    <ligand>
        <name>Mn(2+)</name>
        <dbReference type="ChEBI" id="CHEBI:29035"/>
    </ligand>
</feature>
<evidence type="ECO:0000313" key="6">
    <source>
        <dbReference type="Proteomes" id="UP000034071"/>
    </source>
</evidence>
<dbReference type="RefSeq" id="WP_046560631.1">
    <property type="nucleotide sequence ID" value="NZ_CP010975.1"/>
</dbReference>